<evidence type="ECO:0008006" key="5">
    <source>
        <dbReference type="Google" id="ProtNLM"/>
    </source>
</evidence>
<protein>
    <recommendedName>
        <fullName evidence="5">Cystathionine beta-synthase</fullName>
    </recommendedName>
</protein>
<dbReference type="AlphaFoldDB" id="A0A0F9YSY9"/>
<dbReference type="SUPFAM" id="SSF53383">
    <property type="entry name" value="PLP-dependent transferases"/>
    <property type="match status" value="1"/>
</dbReference>
<gene>
    <name evidence="4" type="ORF">LCGC14_0051910</name>
</gene>
<comment type="caution">
    <text evidence="4">The sequence shown here is derived from an EMBL/GenBank/DDBJ whole genome shotgun (WGS) entry which is preliminary data.</text>
</comment>
<dbReference type="GO" id="GO:0019346">
    <property type="term" value="P:transsulfuration"/>
    <property type="evidence" value="ECO:0007669"/>
    <property type="project" value="InterPro"/>
</dbReference>
<comment type="similarity">
    <text evidence="2">Belongs to the trans-sulfuration enzymes family.</text>
</comment>
<dbReference type="GO" id="GO:0019343">
    <property type="term" value="P:cysteine biosynthetic process via cystathionine"/>
    <property type="evidence" value="ECO:0007669"/>
    <property type="project" value="TreeGrafter"/>
</dbReference>
<dbReference type="GO" id="GO:0004123">
    <property type="term" value="F:cystathionine gamma-lyase activity"/>
    <property type="evidence" value="ECO:0007669"/>
    <property type="project" value="TreeGrafter"/>
</dbReference>
<keyword evidence="3" id="KW-0663">Pyridoxal phosphate</keyword>
<dbReference type="InterPro" id="IPR015424">
    <property type="entry name" value="PyrdxlP-dep_Trfase"/>
</dbReference>
<comment type="cofactor">
    <cofactor evidence="1">
        <name>pyridoxal 5'-phosphate</name>
        <dbReference type="ChEBI" id="CHEBI:597326"/>
    </cofactor>
</comment>
<reference evidence="4" key="1">
    <citation type="journal article" date="2015" name="Nature">
        <title>Complex archaea that bridge the gap between prokaryotes and eukaryotes.</title>
        <authorList>
            <person name="Spang A."/>
            <person name="Saw J.H."/>
            <person name="Jorgensen S.L."/>
            <person name="Zaremba-Niedzwiedzka K."/>
            <person name="Martijn J."/>
            <person name="Lind A.E."/>
            <person name="van Eijk R."/>
            <person name="Schleper C."/>
            <person name="Guy L."/>
            <person name="Ettema T.J."/>
        </authorList>
    </citation>
    <scope>NUCLEOTIDE SEQUENCE</scope>
</reference>
<sequence>MEADKMLDYIKDVLENMPADWLRLTTHRLDIYDEKLAKVQFLDQFEILAKENNSNPSALNDLPTAYDYIRLGHPLSCVLEWVIAKLNNLAPDQVISFLSKTTPILSVLRKNLLDHKNTLIAYTGELPSSFDIEILRTIYGYTFELKQVSKASDISEFDGSTIFVSQQDEISSVDQNLNIDFYINLYADFGSVLLVNGEENKKYILDIQHVRRRETVAMTPDNCLGALKSLGNQPASDTQQKNVAENRSTVLESIKEVSGANTTPLVASSGLSVQYAILMGLVHNAVENHKGKAIKIIVPPNCYGGTNDQARRVAACNDAIEIVDLPVDGDNDMVQSIDIVLAKIAKEDAIPYIIAEIPTNPRVEVPDLNNLREVLSAKRKTANGSEAIDPVFILDQTFCPNVHFLGKTDILSSVRTISFASGSKFPSGGKCTAGYCVANNKAEALMDKIALHLQLCDNEATDLQMELLAKQMPSMKQRIHDAYLNTLEFVNFIKETLPTAKINFVSEELAKEGFTPSVFSLDLPTKGDTTEERETYKRELNHKLINLMITEIPDESKYCVSYGQLNGCYWTIPATSTQGTTKEDDKDYIARVSLSPNMDVELHKKVFLKFVGGM</sequence>
<dbReference type="Pfam" id="PF01053">
    <property type="entry name" value="Cys_Met_Meta_PP"/>
    <property type="match status" value="1"/>
</dbReference>
<dbReference type="PANTHER" id="PTHR11808">
    <property type="entry name" value="TRANS-SULFURATION ENZYME FAMILY MEMBER"/>
    <property type="match status" value="1"/>
</dbReference>
<dbReference type="GO" id="GO:0005737">
    <property type="term" value="C:cytoplasm"/>
    <property type="evidence" value="ECO:0007669"/>
    <property type="project" value="TreeGrafter"/>
</dbReference>
<name>A0A0F9YSY9_9ZZZZ</name>
<evidence type="ECO:0000256" key="1">
    <source>
        <dbReference type="ARBA" id="ARBA00001933"/>
    </source>
</evidence>
<accession>A0A0F9YSY9</accession>
<evidence type="ECO:0000313" key="4">
    <source>
        <dbReference type="EMBL" id="KKO07849.1"/>
    </source>
</evidence>
<dbReference type="EMBL" id="LAZR01000011">
    <property type="protein sequence ID" value="KKO07849.1"/>
    <property type="molecule type" value="Genomic_DNA"/>
</dbReference>
<dbReference type="GO" id="GO:0030170">
    <property type="term" value="F:pyridoxal phosphate binding"/>
    <property type="evidence" value="ECO:0007669"/>
    <property type="project" value="InterPro"/>
</dbReference>
<dbReference type="InterPro" id="IPR015421">
    <property type="entry name" value="PyrdxlP-dep_Trfase_major"/>
</dbReference>
<evidence type="ECO:0000256" key="3">
    <source>
        <dbReference type="ARBA" id="ARBA00022898"/>
    </source>
</evidence>
<dbReference type="PANTHER" id="PTHR11808:SF15">
    <property type="entry name" value="CYSTATHIONINE GAMMA-LYASE"/>
    <property type="match status" value="1"/>
</dbReference>
<evidence type="ECO:0000256" key="2">
    <source>
        <dbReference type="ARBA" id="ARBA00009077"/>
    </source>
</evidence>
<dbReference type="InterPro" id="IPR000277">
    <property type="entry name" value="Cys/Met-Metab_PyrdxlP-dep_enz"/>
</dbReference>
<proteinExistence type="inferred from homology"/>
<dbReference type="Gene3D" id="3.40.640.10">
    <property type="entry name" value="Type I PLP-dependent aspartate aminotransferase-like (Major domain)"/>
    <property type="match status" value="1"/>
</dbReference>
<organism evidence="4">
    <name type="scientific">marine sediment metagenome</name>
    <dbReference type="NCBI Taxonomy" id="412755"/>
    <lineage>
        <taxon>unclassified sequences</taxon>
        <taxon>metagenomes</taxon>
        <taxon>ecological metagenomes</taxon>
    </lineage>
</organism>